<keyword evidence="3" id="KW-1185">Reference proteome</keyword>
<feature type="domain" description="Pherophorin" evidence="1">
    <location>
        <begin position="310"/>
        <end position="464"/>
    </location>
</feature>
<accession>D8U597</accession>
<dbReference type="Pfam" id="PF12499">
    <property type="entry name" value="DUF3707"/>
    <property type="match status" value="2"/>
</dbReference>
<dbReference type="RefSeq" id="XP_002953851.1">
    <property type="nucleotide sequence ID" value="XM_002953805.1"/>
</dbReference>
<dbReference type="KEGG" id="vcn:VOLCADRAFT_94615"/>
<evidence type="ECO:0000259" key="1">
    <source>
        <dbReference type="Pfam" id="PF12499"/>
    </source>
</evidence>
<name>D8U597_VOLCA</name>
<dbReference type="eggNOG" id="ENOG502SWX2">
    <property type="taxonomic scope" value="Eukaryota"/>
</dbReference>
<sequence>MPTQFLVTRQSTSINWSGEVDSNRTRATIAKAQAEAPQSSLALTFPYSECKKAPSAYRLEQFVSSKANNTYCFAIRVDRPANCSDACCSSKLIVKKLVVNVKPECDVPGVLLAATLNGKPTSILPTFDKGREAGVTLLRLTHLDLSLDAANGAEICITLNTNRAKKGCINLEQLCVPPPNEIRPGTQCSAVTTIVAEAMASAAAMFGDNITSDFTLMSCSGGNITFCGTLVHTSNPTIPPSAFNTEAAALLSKLLSAALIPHGCPPYLYNHIIHAELTANLPGIGLTRLAEATETCTELMYAMHMGALRFPNSSRCDARQGSAPFAAGYLYSSRPGLGRRSNRTTLYCFTFTSLSSVIDGARCGNATILQKVDFWANEELRRSFVGFGVRPSNSGSLVFRSPSWGPPGSNIVKATQLRWTLQQAAGAEICLELLNSVSLLDFCISPYTGACYLSIFDPSGACCPVYTAMEGFPAQ</sequence>
<feature type="domain" description="Pherophorin" evidence="1">
    <location>
        <begin position="45"/>
        <end position="180"/>
    </location>
</feature>
<organism evidence="3">
    <name type="scientific">Volvox carteri f. nagariensis</name>
    <dbReference type="NCBI Taxonomy" id="3068"/>
    <lineage>
        <taxon>Eukaryota</taxon>
        <taxon>Viridiplantae</taxon>
        <taxon>Chlorophyta</taxon>
        <taxon>core chlorophytes</taxon>
        <taxon>Chlorophyceae</taxon>
        <taxon>CS clade</taxon>
        <taxon>Chlamydomonadales</taxon>
        <taxon>Volvocaceae</taxon>
        <taxon>Volvox</taxon>
    </lineage>
</organism>
<reference evidence="2 3" key="1">
    <citation type="journal article" date="2010" name="Science">
        <title>Genomic analysis of organismal complexity in the multicellular green alga Volvox carteri.</title>
        <authorList>
            <person name="Prochnik S.E."/>
            <person name="Umen J."/>
            <person name="Nedelcu A.M."/>
            <person name="Hallmann A."/>
            <person name="Miller S.M."/>
            <person name="Nishii I."/>
            <person name="Ferris P."/>
            <person name="Kuo A."/>
            <person name="Mitros T."/>
            <person name="Fritz-Laylin L.K."/>
            <person name="Hellsten U."/>
            <person name="Chapman J."/>
            <person name="Simakov O."/>
            <person name="Rensing S.A."/>
            <person name="Terry A."/>
            <person name="Pangilinan J."/>
            <person name="Kapitonov V."/>
            <person name="Jurka J."/>
            <person name="Salamov A."/>
            <person name="Shapiro H."/>
            <person name="Schmutz J."/>
            <person name="Grimwood J."/>
            <person name="Lindquist E."/>
            <person name="Lucas S."/>
            <person name="Grigoriev I.V."/>
            <person name="Schmitt R."/>
            <person name="Kirk D."/>
            <person name="Rokhsar D.S."/>
        </authorList>
    </citation>
    <scope>NUCLEOTIDE SEQUENCE [LARGE SCALE GENOMIC DNA]</scope>
    <source>
        <strain evidence="3">f. Nagariensis / Eve</strain>
    </source>
</reference>
<evidence type="ECO:0000313" key="2">
    <source>
        <dbReference type="EMBL" id="EFJ45175.1"/>
    </source>
</evidence>
<dbReference type="EMBL" id="GL378359">
    <property type="protein sequence ID" value="EFJ45175.1"/>
    <property type="molecule type" value="Genomic_DNA"/>
</dbReference>
<dbReference type="GeneID" id="9616579"/>
<proteinExistence type="predicted"/>
<gene>
    <name evidence="2" type="ORF">VOLCADRAFT_94615</name>
</gene>
<dbReference type="InParanoid" id="D8U597"/>
<dbReference type="InterPro" id="IPR024616">
    <property type="entry name" value="Pherophorin"/>
</dbReference>
<protein>
    <recommendedName>
        <fullName evidence="1">Pherophorin domain-containing protein</fullName>
    </recommendedName>
</protein>
<dbReference type="AlphaFoldDB" id="D8U597"/>
<evidence type="ECO:0000313" key="3">
    <source>
        <dbReference type="Proteomes" id="UP000001058"/>
    </source>
</evidence>
<dbReference type="Proteomes" id="UP000001058">
    <property type="component" value="Unassembled WGS sequence"/>
</dbReference>